<dbReference type="PANTHER" id="PTHR40469">
    <property type="entry name" value="SECRETED GLYCOSYL HYDROLASE"/>
    <property type="match status" value="1"/>
</dbReference>
<organism evidence="2 3">
    <name type="scientific">Pelobium manganitolerans</name>
    <dbReference type="NCBI Taxonomy" id="1842495"/>
    <lineage>
        <taxon>Bacteria</taxon>
        <taxon>Pseudomonadati</taxon>
        <taxon>Bacteroidota</taxon>
        <taxon>Sphingobacteriia</taxon>
        <taxon>Sphingobacteriales</taxon>
        <taxon>Sphingobacteriaceae</taxon>
        <taxon>Pelobium</taxon>
    </lineage>
</organism>
<proteinExistence type="predicted"/>
<dbReference type="AlphaFoldDB" id="A0A419SBN3"/>
<dbReference type="Pfam" id="PF06283">
    <property type="entry name" value="ThuA"/>
    <property type="match status" value="1"/>
</dbReference>
<sequence length="231" mass="26129">MILACCISVSETNAQTKVLVFSKTNGFRHASIDDGKKMFEKLEKENNWKLTFSEDSLLFNHKSLRNFDVLVFLSTTGNIFGETQKKALQKYIHKGGGFVGIHAATDTEMEWQWYVDMVGAAFKSHPKQQTATINILNRSFKPMQHFGATWQHFDEWYNFRAPVNPNCIVLATVDESSYQGGTMGAHHPVTWYQHFEGGKIFTTALGHTSACYTDADFVKMIKEAVVWAGGR</sequence>
<dbReference type="InterPro" id="IPR029010">
    <property type="entry name" value="ThuA-like"/>
</dbReference>
<dbReference type="PANTHER" id="PTHR40469:SF2">
    <property type="entry name" value="GALACTOSE-BINDING DOMAIN-LIKE SUPERFAMILY PROTEIN"/>
    <property type="match status" value="1"/>
</dbReference>
<accession>A0A419SBN3</accession>
<dbReference type="InterPro" id="IPR029062">
    <property type="entry name" value="Class_I_gatase-like"/>
</dbReference>
<reference evidence="2 3" key="1">
    <citation type="submission" date="2016-07" db="EMBL/GenBank/DDBJ databases">
        <title>Genome of Pelobium manganitolerans.</title>
        <authorList>
            <person name="Wu S."/>
            <person name="Wang G."/>
        </authorList>
    </citation>
    <scope>NUCLEOTIDE SEQUENCE [LARGE SCALE GENOMIC DNA]</scope>
    <source>
        <strain evidence="2 3">YS-25</strain>
    </source>
</reference>
<dbReference type="EMBL" id="MBTA01000001">
    <property type="protein sequence ID" value="RKD20076.1"/>
    <property type="molecule type" value="Genomic_DNA"/>
</dbReference>
<dbReference type="SUPFAM" id="SSF52317">
    <property type="entry name" value="Class I glutamine amidotransferase-like"/>
    <property type="match status" value="1"/>
</dbReference>
<feature type="domain" description="ThuA-like" evidence="1">
    <location>
        <begin position="17"/>
        <end position="228"/>
    </location>
</feature>
<evidence type="ECO:0000313" key="2">
    <source>
        <dbReference type="EMBL" id="RKD20076.1"/>
    </source>
</evidence>
<evidence type="ECO:0000259" key="1">
    <source>
        <dbReference type="Pfam" id="PF06283"/>
    </source>
</evidence>
<protein>
    <recommendedName>
        <fullName evidence="1">ThuA-like domain-containing protein</fullName>
    </recommendedName>
</protein>
<comment type="caution">
    <text evidence="2">The sequence shown here is derived from an EMBL/GenBank/DDBJ whole genome shotgun (WGS) entry which is preliminary data.</text>
</comment>
<dbReference type="Gene3D" id="3.40.50.880">
    <property type="match status" value="1"/>
</dbReference>
<keyword evidence="3" id="KW-1185">Reference proteome</keyword>
<gene>
    <name evidence="2" type="ORF">BCY91_00150</name>
</gene>
<dbReference type="Proteomes" id="UP000283433">
    <property type="component" value="Unassembled WGS sequence"/>
</dbReference>
<evidence type="ECO:0000313" key="3">
    <source>
        <dbReference type="Proteomes" id="UP000283433"/>
    </source>
</evidence>
<name>A0A419SBN3_9SPHI</name>